<organism evidence="1 2">
    <name type="scientific">Argiope bruennichi</name>
    <name type="common">Wasp spider</name>
    <name type="synonym">Aranea bruennichi</name>
    <dbReference type="NCBI Taxonomy" id="94029"/>
    <lineage>
        <taxon>Eukaryota</taxon>
        <taxon>Metazoa</taxon>
        <taxon>Ecdysozoa</taxon>
        <taxon>Arthropoda</taxon>
        <taxon>Chelicerata</taxon>
        <taxon>Arachnida</taxon>
        <taxon>Araneae</taxon>
        <taxon>Araneomorphae</taxon>
        <taxon>Entelegynae</taxon>
        <taxon>Araneoidea</taxon>
        <taxon>Araneidae</taxon>
        <taxon>Argiope</taxon>
    </lineage>
</organism>
<reference evidence="1" key="1">
    <citation type="journal article" date="2020" name="bioRxiv">
        <title>Chromosome-level reference genome of the European wasp spider Argiope bruennichi: a resource for studies on range expansion and evolutionary adaptation.</title>
        <authorList>
            <person name="Sheffer M.M."/>
            <person name="Hoppe A."/>
            <person name="Krehenwinkel H."/>
            <person name="Uhl G."/>
            <person name="Kuss A.W."/>
            <person name="Jensen L."/>
            <person name="Jensen C."/>
            <person name="Gillespie R.G."/>
            <person name="Hoff K.J."/>
            <person name="Prost S."/>
        </authorList>
    </citation>
    <scope>NUCLEOTIDE SEQUENCE</scope>
</reference>
<accession>A0A8T0FA40</accession>
<name>A0A8T0FA40_ARGBR</name>
<dbReference type="EMBL" id="JABXBU010000015">
    <property type="protein sequence ID" value="KAF8788114.1"/>
    <property type="molecule type" value="Genomic_DNA"/>
</dbReference>
<reference evidence="1" key="2">
    <citation type="submission" date="2020-06" db="EMBL/GenBank/DDBJ databases">
        <authorList>
            <person name="Sheffer M."/>
        </authorList>
    </citation>
    <scope>NUCLEOTIDE SEQUENCE</scope>
</reference>
<keyword evidence="2" id="KW-1185">Reference proteome</keyword>
<comment type="caution">
    <text evidence="1">The sequence shown here is derived from an EMBL/GenBank/DDBJ whole genome shotgun (WGS) entry which is preliminary data.</text>
</comment>
<protein>
    <submittedName>
        <fullName evidence="1">Uncharacterized protein</fullName>
    </submittedName>
</protein>
<evidence type="ECO:0000313" key="2">
    <source>
        <dbReference type="Proteomes" id="UP000807504"/>
    </source>
</evidence>
<proteinExistence type="predicted"/>
<dbReference type="AlphaFoldDB" id="A0A8T0FA40"/>
<sequence length="82" mass="9168">MDKQLFEAHQPLGRVNLNKELCGIFTDKSPKTPVTLSNVQVLRAVTDVVVFLILQDSVVNNALLTHCICSSYSSMTIARFWT</sequence>
<gene>
    <name evidence="1" type="ORF">HNY73_009649</name>
</gene>
<dbReference type="Proteomes" id="UP000807504">
    <property type="component" value="Unassembled WGS sequence"/>
</dbReference>
<evidence type="ECO:0000313" key="1">
    <source>
        <dbReference type="EMBL" id="KAF8788114.1"/>
    </source>
</evidence>